<evidence type="ECO:0000313" key="6">
    <source>
        <dbReference type="Proteomes" id="UP001056429"/>
    </source>
</evidence>
<dbReference type="InterPro" id="IPR036388">
    <property type="entry name" value="WH-like_DNA-bd_sf"/>
</dbReference>
<evidence type="ECO:0000259" key="4">
    <source>
        <dbReference type="PROSITE" id="PS50995"/>
    </source>
</evidence>
<sequence length="152" mass="17595">MKDLDKSYEIIRSIKSVKESLKHNFHKRFKDLNLTAPQGMLIGILVRKGQMKISDLSEEMALSNSTVSGIIDRLEKNKFVERKRSEEDRRVVMVDVTESFRKEAEKRFKTVEDSLSTVLKLATPEEEEKVLIGLDILDKLLNRVKDDNNSEE</sequence>
<gene>
    <name evidence="5" type="ORF">KDK92_17035</name>
</gene>
<dbReference type="Proteomes" id="UP001056429">
    <property type="component" value="Unassembled WGS sequence"/>
</dbReference>
<dbReference type="GO" id="GO:0003677">
    <property type="term" value="F:DNA binding"/>
    <property type="evidence" value="ECO:0007669"/>
    <property type="project" value="UniProtKB-KW"/>
</dbReference>
<reference evidence="5" key="2">
    <citation type="submission" date="2021-04" db="EMBL/GenBank/DDBJ databases">
        <authorList>
            <person name="Dong X."/>
        </authorList>
    </citation>
    <scope>NUCLEOTIDE SEQUENCE</scope>
    <source>
        <strain evidence="5">ZWT</strain>
    </source>
</reference>
<protein>
    <submittedName>
        <fullName evidence="5">MarR family transcriptional regulator</fullName>
    </submittedName>
</protein>
<evidence type="ECO:0000256" key="3">
    <source>
        <dbReference type="ARBA" id="ARBA00023163"/>
    </source>
</evidence>
<keyword evidence="6" id="KW-1185">Reference proteome</keyword>
<evidence type="ECO:0000313" key="5">
    <source>
        <dbReference type="EMBL" id="MCM1991441.1"/>
    </source>
</evidence>
<dbReference type="PANTHER" id="PTHR42756:SF1">
    <property type="entry name" value="TRANSCRIPTIONAL REPRESSOR OF EMRAB OPERON"/>
    <property type="match status" value="1"/>
</dbReference>
<dbReference type="Gene3D" id="1.10.10.10">
    <property type="entry name" value="Winged helix-like DNA-binding domain superfamily/Winged helix DNA-binding domain"/>
    <property type="match status" value="1"/>
</dbReference>
<keyword evidence="3" id="KW-0804">Transcription</keyword>
<keyword evidence="1" id="KW-0805">Transcription regulation</keyword>
<accession>A0A9J6P5Q2</accession>
<dbReference type="InterPro" id="IPR036390">
    <property type="entry name" value="WH_DNA-bd_sf"/>
</dbReference>
<keyword evidence="2" id="KW-0238">DNA-binding</keyword>
<dbReference type="PANTHER" id="PTHR42756">
    <property type="entry name" value="TRANSCRIPTIONAL REGULATOR, MARR"/>
    <property type="match status" value="1"/>
</dbReference>
<name>A0A9J6P5Q2_9CLOT</name>
<dbReference type="EMBL" id="JAGSOJ010000004">
    <property type="protein sequence ID" value="MCM1991441.1"/>
    <property type="molecule type" value="Genomic_DNA"/>
</dbReference>
<dbReference type="GO" id="GO:0003700">
    <property type="term" value="F:DNA-binding transcription factor activity"/>
    <property type="evidence" value="ECO:0007669"/>
    <property type="project" value="InterPro"/>
</dbReference>
<dbReference type="SUPFAM" id="SSF46785">
    <property type="entry name" value="Winged helix' DNA-binding domain"/>
    <property type="match status" value="1"/>
</dbReference>
<feature type="domain" description="HTH marR-type" evidence="4">
    <location>
        <begin position="7"/>
        <end position="146"/>
    </location>
</feature>
<comment type="caution">
    <text evidence="5">The sequence shown here is derived from an EMBL/GenBank/DDBJ whole genome shotgun (WGS) entry which is preliminary data.</text>
</comment>
<dbReference type="PROSITE" id="PS50995">
    <property type="entry name" value="HTH_MARR_2"/>
    <property type="match status" value="1"/>
</dbReference>
<proteinExistence type="predicted"/>
<dbReference type="SMART" id="SM00347">
    <property type="entry name" value="HTH_MARR"/>
    <property type="match status" value="1"/>
</dbReference>
<dbReference type="InterPro" id="IPR000835">
    <property type="entry name" value="HTH_MarR-typ"/>
</dbReference>
<evidence type="ECO:0000256" key="2">
    <source>
        <dbReference type="ARBA" id="ARBA00023125"/>
    </source>
</evidence>
<organism evidence="5 6">
    <name type="scientific">Oceanirhabdus seepicola</name>
    <dbReference type="NCBI Taxonomy" id="2828781"/>
    <lineage>
        <taxon>Bacteria</taxon>
        <taxon>Bacillati</taxon>
        <taxon>Bacillota</taxon>
        <taxon>Clostridia</taxon>
        <taxon>Eubacteriales</taxon>
        <taxon>Clostridiaceae</taxon>
        <taxon>Oceanirhabdus</taxon>
    </lineage>
</organism>
<evidence type="ECO:0000256" key="1">
    <source>
        <dbReference type="ARBA" id="ARBA00023015"/>
    </source>
</evidence>
<reference evidence="5" key="1">
    <citation type="journal article" date="2021" name="mSystems">
        <title>Bacteria and Archaea Synergistically Convert Glycine Betaine to Biogenic Methane in the Formosa Cold Seep of the South China Sea.</title>
        <authorList>
            <person name="Li L."/>
            <person name="Zhang W."/>
            <person name="Zhang S."/>
            <person name="Song L."/>
            <person name="Sun Q."/>
            <person name="Zhang H."/>
            <person name="Xiang H."/>
            <person name="Dong X."/>
        </authorList>
    </citation>
    <scope>NUCLEOTIDE SEQUENCE</scope>
    <source>
        <strain evidence="5">ZWT</strain>
    </source>
</reference>
<dbReference type="AlphaFoldDB" id="A0A9J6P5Q2"/>
<dbReference type="Pfam" id="PF01047">
    <property type="entry name" value="MarR"/>
    <property type="match status" value="1"/>
</dbReference>